<dbReference type="Gene3D" id="3.90.226.10">
    <property type="entry name" value="2-enoyl-CoA Hydratase, Chain A, domain 1"/>
    <property type="match status" value="1"/>
</dbReference>
<name>A0A1Y1I5Y2_KLENI</name>
<dbReference type="Proteomes" id="UP000054558">
    <property type="component" value="Unassembled WGS sequence"/>
</dbReference>
<reference evidence="7 8" key="1">
    <citation type="journal article" date="2014" name="Nat. Commun.">
        <title>Klebsormidium flaccidum genome reveals primary factors for plant terrestrial adaptation.</title>
        <authorList>
            <person name="Hori K."/>
            <person name="Maruyama F."/>
            <person name="Fujisawa T."/>
            <person name="Togashi T."/>
            <person name="Yamamoto N."/>
            <person name="Seo M."/>
            <person name="Sato S."/>
            <person name="Yamada T."/>
            <person name="Mori H."/>
            <person name="Tajima N."/>
            <person name="Moriyama T."/>
            <person name="Ikeuchi M."/>
            <person name="Watanabe M."/>
            <person name="Wada H."/>
            <person name="Kobayashi K."/>
            <person name="Saito M."/>
            <person name="Masuda T."/>
            <person name="Sasaki-Sekimoto Y."/>
            <person name="Mashiguchi K."/>
            <person name="Awai K."/>
            <person name="Shimojima M."/>
            <person name="Masuda S."/>
            <person name="Iwai M."/>
            <person name="Nobusawa T."/>
            <person name="Narise T."/>
            <person name="Kondo S."/>
            <person name="Saito H."/>
            <person name="Sato R."/>
            <person name="Murakawa M."/>
            <person name="Ihara Y."/>
            <person name="Oshima-Yamada Y."/>
            <person name="Ohtaka K."/>
            <person name="Satoh M."/>
            <person name="Sonobe K."/>
            <person name="Ishii M."/>
            <person name="Ohtani R."/>
            <person name="Kanamori-Sato M."/>
            <person name="Honoki R."/>
            <person name="Miyazaki D."/>
            <person name="Mochizuki H."/>
            <person name="Umetsu J."/>
            <person name="Higashi K."/>
            <person name="Shibata D."/>
            <person name="Kamiya Y."/>
            <person name="Sato N."/>
            <person name="Nakamura Y."/>
            <person name="Tabata S."/>
            <person name="Ida S."/>
            <person name="Kurokawa K."/>
            <person name="Ohta H."/>
        </authorList>
    </citation>
    <scope>NUCLEOTIDE SEQUENCE [LARGE SCALE GENOMIC DNA]</scope>
    <source>
        <strain evidence="7 8">NIES-2285</strain>
    </source>
</reference>
<evidence type="ECO:0000256" key="4">
    <source>
        <dbReference type="ARBA" id="ARBA00022825"/>
    </source>
</evidence>
<keyword evidence="4" id="KW-0720">Serine protease</keyword>
<comment type="similarity">
    <text evidence="1">Belongs to the peptidase S41A family.</text>
</comment>
<dbReference type="InterPro" id="IPR029045">
    <property type="entry name" value="ClpP/crotonase-like_dom_sf"/>
</dbReference>
<proteinExistence type="inferred from homology"/>
<dbReference type="GO" id="GO:0008236">
    <property type="term" value="F:serine-type peptidase activity"/>
    <property type="evidence" value="ECO:0007669"/>
    <property type="project" value="UniProtKB-KW"/>
</dbReference>
<dbReference type="PANTHER" id="PTHR32060">
    <property type="entry name" value="TAIL-SPECIFIC PROTEASE"/>
    <property type="match status" value="1"/>
</dbReference>
<evidence type="ECO:0000256" key="5">
    <source>
        <dbReference type="SAM" id="MobiDB-lite"/>
    </source>
</evidence>
<evidence type="ECO:0000256" key="1">
    <source>
        <dbReference type="ARBA" id="ARBA00009179"/>
    </source>
</evidence>
<dbReference type="NCBIfam" id="TIGR00225">
    <property type="entry name" value="prc"/>
    <property type="match status" value="1"/>
</dbReference>
<feature type="compositionally biased region" description="Polar residues" evidence="5">
    <location>
        <begin position="105"/>
        <end position="121"/>
    </location>
</feature>
<dbReference type="CDD" id="cd06782">
    <property type="entry name" value="cpPDZ_CPP-like"/>
    <property type="match status" value="1"/>
</dbReference>
<dbReference type="PROSITE" id="PS50106">
    <property type="entry name" value="PDZ"/>
    <property type="match status" value="1"/>
</dbReference>
<dbReference type="Pfam" id="PF03572">
    <property type="entry name" value="Peptidase_S41"/>
    <property type="match status" value="1"/>
</dbReference>
<sequence length="608" mass="64781">MLKRGTEGPSVGGGCAQIEDGAPKLLSKTYSIASSRIVSSLVTGAVAAGLVLSASSGDVALAELSHATEQQRLELIHNVAFNATSLPEAANSSDPEPVLSTASLTAPELSPTSVSSETAASGGQGSYNEMVYGRLSELHNDEEAHRAMFTDDAWEGMNIVREYGRLIETKEEEENACAECLQNRKLVERAWQVVSNEFYDPVRGFSQAKWAQALYTSMAKAGGLLRTKAQTYAVLTDMVASLGDRYSAFLPPSLYRLAIRHPNPSEVRYLAAQYTGIGIELGPVSPLGGFTIVAPFASSPAEEAGIRPGESLVAIDGLPCEQLTRDEAATLMRGPVGSPVQLDVVSLAGQERQVTIERRTLPRPPMKHFNVSGPGGQLFSYIRLHYFSSDGTRMVQAAIKEGEALGVDGYILDLRNNPGGVFEEAVACAALWLDCGSCQVVTTVNTNAGDDVIYQADNLSKNVFPAHPGNLTRAPLVVLANRGSASASEVLAGALRDNSRAVYVGERSFGKGVIQYYFPMTDGSGLKLTVAKYLTPAKYDIAASGGLVPDLECHDYPHGRATDDCIQLAMRVMSKTSEERRTLLRPTPDSRTIPYAAAGVGGAGSYSM</sequence>
<evidence type="ECO:0000313" key="7">
    <source>
        <dbReference type="EMBL" id="GAQ84126.1"/>
    </source>
</evidence>
<accession>A0A1Y1I5Y2</accession>
<dbReference type="EMBL" id="DF237126">
    <property type="protein sequence ID" value="GAQ84126.1"/>
    <property type="molecule type" value="Genomic_DNA"/>
</dbReference>
<dbReference type="CDD" id="cd07560">
    <property type="entry name" value="Peptidase_S41_CPP"/>
    <property type="match status" value="1"/>
</dbReference>
<dbReference type="OMA" id="RLHYFTH"/>
<dbReference type="InterPro" id="IPR041489">
    <property type="entry name" value="PDZ_6"/>
</dbReference>
<dbReference type="OrthoDB" id="43580at2759"/>
<keyword evidence="8" id="KW-1185">Reference proteome</keyword>
<dbReference type="SUPFAM" id="SSF52096">
    <property type="entry name" value="ClpP/crotonase"/>
    <property type="match status" value="1"/>
</dbReference>
<keyword evidence="2" id="KW-0645">Protease</keyword>
<dbReference type="Pfam" id="PF17820">
    <property type="entry name" value="PDZ_6"/>
    <property type="match status" value="1"/>
</dbReference>
<gene>
    <name evidence="7" type="ORF">KFL_001770110</name>
</gene>
<dbReference type="SMART" id="SM00245">
    <property type="entry name" value="TSPc"/>
    <property type="match status" value="1"/>
</dbReference>
<protein>
    <submittedName>
        <fullName evidence="7">Peptidase S41 family protein</fullName>
    </submittedName>
</protein>
<keyword evidence="3" id="KW-0378">Hydrolase</keyword>
<evidence type="ECO:0000256" key="2">
    <source>
        <dbReference type="ARBA" id="ARBA00022670"/>
    </source>
</evidence>
<evidence type="ECO:0000313" key="8">
    <source>
        <dbReference type="Proteomes" id="UP000054558"/>
    </source>
</evidence>
<feature type="region of interest" description="Disordered" evidence="5">
    <location>
        <begin position="105"/>
        <end position="125"/>
    </location>
</feature>
<evidence type="ECO:0000256" key="3">
    <source>
        <dbReference type="ARBA" id="ARBA00022801"/>
    </source>
</evidence>
<feature type="domain" description="PDZ" evidence="6">
    <location>
        <begin position="266"/>
        <end position="333"/>
    </location>
</feature>
<dbReference type="SUPFAM" id="SSF50156">
    <property type="entry name" value="PDZ domain-like"/>
    <property type="match status" value="1"/>
</dbReference>
<dbReference type="SMART" id="SM00228">
    <property type="entry name" value="PDZ"/>
    <property type="match status" value="1"/>
</dbReference>
<dbReference type="InterPro" id="IPR005151">
    <property type="entry name" value="Tail-specific_protease"/>
</dbReference>
<organism evidence="7 8">
    <name type="scientific">Klebsormidium nitens</name>
    <name type="common">Green alga</name>
    <name type="synonym">Ulothrix nitens</name>
    <dbReference type="NCBI Taxonomy" id="105231"/>
    <lineage>
        <taxon>Eukaryota</taxon>
        <taxon>Viridiplantae</taxon>
        <taxon>Streptophyta</taxon>
        <taxon>Klebsormidiophyceae</taxon>
        <taxon>Klebsormidiales</taxon>
        <taxon>Klebsormidiaceae</taxon>
        <taxon>Klebsormidium</taxon>
    </lineage>
</organism>
<dbReference type="PANTHER" id="PTHR32060:SF28">
    <property type="entry name" value="PEPTIDASE S41 FAMILY PROTEIN"/>
    <property type="match status" value="1"/>
</dbReference>
<dbReference type="AlphaFoldDB" id="A0A1Y1I5Y2"/>
<dbReference type="Gene3D" id="2.30.42.10">
    <property type="match status" value="1"/>
</dbReference>
<dbReference type="InterPro" id="IPR001478">
    <property type="entry name" value="PDZ"/>
</dbReference>
<dbReference type="InterPro" id="IPR036034">
    <property type="entry name" value="PDZ_sf"/>
</dbReference>
<dbReference type="STRING" id="105231.A0A1Y1I5Y2"/>
<dbReference type="GO" id="GO:0004175">
    <property type="term" value="F:endopeptidase activity"/>
    <property type="evidence" value="ECO:0000318"/>
    <property type="project" value="GO_Central"/>
</dbReference>
<dbReference type="InterPro" id="IPR004447">
    <property type="entry name" value="Peptidase_S41A"/>
</dbReference>
<dbReference type="GO" id="GO:0006508">
    <property type="term" value="P:proteolysis"/>
    <property type="evidence" value="ECO:0007669"/>
    <property type="project" value="UniProtKB-KW"/>
</dbReference>
<evidence type="ECO:0000259" key="6">
    <source>
        <dbReference type="PROSITE" id="PS50106"/>
    </source>
</evidence>
<dbReference type="Gene3D" id="3.30.750.44">
    <property type="match status" value="1"/>
</dbReference>